<feature type="compositionally biased region" description="Low complexity" evidence="11">
    <location>
        <begin position="1598"/>
        <end position="1610"/>
    </location>
</feature>
<dbReference type="InterPro" id="IPR014782">
    <property type="entry name" value="Peptidase_M1_dom"/>
</dbReference>
<dbReference type="Proteomes" id="UP000799118">
    <property type="component" value="Unassembled WGS sequence"/>
</dbReference>
<dbReference type="InterPro" id="IPR057345">
    <property type="entry name" value="Ig-like_TAF2"/>
</dbReference>
<dbReference type="SMART" id="SM00297">
    <property type="entry name" value="BROMO"/>
    <property type="match status" value="3"/>
</dbReference>
<organism evidence="13 14">
    <name type="scientific">Gymnopus androsaceus JB14</name>
    <dbReference type="NCBI Taxonomy" id="1447944"/>
    <lineage>
        <taxon>Eukaryota</taxon>
        <taxon>Fungi</taxon>
        <taxon>Dikarya</taxon>
        <taxon>Basidiomycota</taxon>
        <taxon>Agaricomycotina</taxon>
        <taxon>Agaricomycetes</taxon>
        <taxon>Agaricomycetidae</taxon>
        <taxon>Agaricales</taxon>
        <taxon>Marasmiineae</taxon>
        <taxon>Omphalotaceae</taxon>
        <taxon>Gymnopus</taxon>
    </lineage>
</organism>
<keyword evidence="14" id="KW-1185">Reference proteome</keyword>
<dbReference type="SUPFAM" id="SSF55486">
    <property type="entry name" value="Metalloproteases ('zincins'), catalytic domain"/>
    <property type="match status" value="1"/>
</dbReference>
<evidence type="ECO:0000259" key="12">
    <source>
        <dbReference type="PROSITE" id="PS50014"/>
    </source>
</evidence>
<dbReference type="SUPFAM" id="SSF63737">
    <property type="entry name" value="Leukotriene A4 hydrolase N-terminal domain"/>
    <property type="match status" value="1"/>
</dbReference>
<sequence>MDNRTNLQREHIRRGFSISHQKVVLEIDFGGRLWGYTEITIVPANSELQTILLHSRQCTIHSVYVGAHTADFVHNDPIANLTAGISEPDCHRHPELKRKLYSALQEGDEGELSIAIPKEVSLKPTGSVDSVFNDFSTPEPQAQAAPSVTEFSPIVVKIAYSLREPTEGIQFVLPTETQPYRVPHVYTTPSSPDAARCWVPCIDSFWEKCTWEFEFVVPRYLEDREIAQEDEPTDAIPTVVVCSGELVEQVAHPYNSNKTIFLFSQAVLTSVQHVAFATGPFYLHSIPADSIVDDPSSSSSQPLMYAFCLPGQETFLSSSISTLRSAMTFYSSEFGSYPFGSYKVVFVDELPAQRFDSSTLTLVTVDMLHGEDAIEPAIETRQALSHALACQWVGINIQPKQWSDLWLVNGLSGYITGLFLKRLFGNNEYRFRLKKDMERVIEWDNGGMPPICQPQLYDPPDSSILPFINLKAPLVLHILDRRLGKSGTSLGLSRVLPKVFLSAISGEMPNNCLSTHAFLRMCRKVSSVDPRSFAEQWIYGSGCPSFGIQATFNRKKMAVEITMRQECPAFKLHENSEVSKVLMKPVPFFEGQMTIRIHEADGTPYEHVLDIRSPFKRFEVPFNTKYKRVRRNTKRYLARQAAAQAAAEGDTEAAEAIGMIDMAFGLEVWEKEQERENWKVADWTEEDEGMMSGATYEWIRMDADFEWIATLKFEQPDFMWVSQLQRDRDVVAQLEAVHALAKQPTAIVSSTLTKTVLVSNYHYQVRCEAALALVNCSIRRLDFLGLFHLFKLFLRYCYEPEDSNQDLFTHNYVPKPNDFSDLSEYFVRKSLINAISRIRFENGKTPSVVRQFLIDQLRYNDNTANPYSDAYYICAIISAAACSNRGELLPTEVHVEQNPEDEELLKQTLNEVDRYRSMDRLIPSVHNIVTIAALEFHMVLGVANLIPSHPRVFFPLTREGNYVPVRIAAFDGLFLTKWYTPQIMRYVLAVMANDPSRVVRRHVARTASQSLALLVQMGEMKSNSKDPESLLIEEDGSHPEKLKESKKTEMDAMIKVLRKDREVGKNEIFRDFAVPIALAPDVDHEVRWCMLKLLDILIRPVDEAPPTVRIHIPSTPISETPPPLPSAKVSIPLKALKPPTSTKSPLVPFSIPAKLKLPAATTEGSRVVVTSRTSTPKPTTISLPADKPRPKISLGAPAPAPAAPKGKPKGRPPKSKPGHTPKAQSGGMSTVDYKASRAALKKVNTNKHAKWFLQPVDPIRDHAPDYFNVIKQPMDLYTMGSKLEQGMYKDRFDFQKDFRLMTANAKQYNMPGSFVHNEAISLEIFFEKRKELFNSINIQCLSVSTEWSIISKTLDQHAINVAEEAEAAAPKPPPKPPRILPPVPEARFSPPPPSQAQPSRPTIRLKMPSQSTSAAPDAKATAGSSKPRKPKPKRAETALVPPLEDLAALEPDVDAPPPPYIDDGSHDLLQEVLAIEREKDEEKRQRGLLKAPERVVNGSSSKRKQPESTAEDEILALATPAKKEKPNPAATSTSTSSNGKLVLPAIKLPKPKKDISAPPHNGGSSSRSTSARSTPAIEVSRPSLKGKEREVTRPPTPTTTAPPTKTKKQATVQAIPINEKKCKDILKVLAKIPDSAIFQIPVDPVRDGCPTYFDEIKHPMDLGTVSTKLGDGEYSSMEAFRKDIELVFNNCRQFNPPGTFPVLCAEIVETAFRKEWSKVAEKKLSWAEKRGMQGIMTAFVKEDLSFIFREPVDPILLGIPTYFDVIPKKDARDLRTIRSKLDADKYETVDAFEADIDLMVRNAITFNGADSEVGLLAVNVRDHLKTAIVHWKLGNSKKRKDGEKSGSQQPSKKLKSS</sequence>
<dbReference type="PANTHER" id="PTHR15137:SF9">
    <property type="entry name" value="TRANSCRIPTION INITIATION FACTOR TFIID SUBUNIT 2"/>
    <property type="match status" value="1"/>
</dbReference>
<dbReference type="Gene3D" id="1.10.390.10">
    <property type="entry name" value="Neutral Protease Domain 2"/>
    <property type="match status" value="1"/>
</dbReference>
<dbReference type="GO" id="GO:0008237">
    <property type="term" value="F:metallopeptidase activity"/>
    <property type="evidence" value="ECO:0007669"/>
    <property type="project" value="InterPro"/>
</dbReference>
<evidence type="ECO:0000256" key="5">
    <source>
        <dbReference type="ARBA" id="ARBA00023117"/>
    </source>
</evidence>
<dbReference type="Pfam" id="PF25577">
    <property type="entry name" value="TPR_TAF2_C"/>
    <property type="match status" value="1"/>
</dbReference>
<evidence type="ECO:0000256" key="3">
    <source>
        <dbReference type="ARBA" id="ARBA00017363"/>
    </source>
</evidence>
<evidence type="ECO:0000313" key="13">
    <source>
        <dbReference type="EMBL" id="KAE9409226.1"/>
    </source>
</evidence>
<feature type="region of interest" description="Disordered" evidence="11">
    <location>
        <begin position="1161"/>
        <end position="1230"/>
    </location>
</feature>
<evidence type="ECO:0000256" key="6">
    <source>
        <dbReference type="ARBA" id="ARBA00023163"/>
    </source>
</evidence>
<dbReference type="InterPro" id="IPR018359">
    <property type="entry name" value="Bromodomain_CS"/>
</dbReference>
<dbReference type="GO" id="GO:0003682">
    <property type="term" value="F:chromatin binding"/>
    <property type="evidence" value="ECO:0007669"/>
    <property type="project" value="TreeGrafter"/>
</dbReference>
<dbReference type="SUPFAM" id="SSF47370">
    <property type="entry name" value="Bromodomain"/>
    <property type="match status" value="3"/>
</dbReference>
<dbReference type="Pfam" id="PF01433">
    <property type="entry name" value="Peptidase_M1"/>
    <property type="match status" value="1"/>
</dbReference>
<accession>A0A6A4IF47</accession>
<dbReference type="CDD" id="cd04369">
    <property type="entry name" value="Bromodomain"/>
    <property type="match status" value="1"/>
</dbReference>
<comment type="function">
    <text evidence="8">Functions as a component of the DNA-binding general transcription factor complex TFIID. Binding of TFIID to a promoter (with or without TATA element) is the initial step in pre-initiation complex (PIC) formation. TFIID plays a key role in the regulation of gene expression by RNA polymerase II through different activities such as transcription activator interaction, core promoter recognition and selectivity, TFIIA and TFIIB interaction, chromatin modification (histone acetylation by TAF1), facilitation of DNA opening and initiation of transcription.</text>
</comment>
<feature type="domain" description="Bromo" evidence="12">
    <location>
        <begin position="1630"/>
        <end position="1702"/>
    </location>
</feature>
<gene>
    <name evidence="13" type="ORF">BT96DRAFT_962384</name>
</gene>
<dbReference type="CDD" id="cd09839">
    <property type="entry name" value="M1_like_TAF2"/>
    <property type="match status" value="1"/>
</dbReference>
<dbReference type="Gene3D" id="2.60.40.1730">
    <property type="entry name" value="tricorn interacting facor f3 domain"/>
    <property type="match status" value="1"/>
</dbReference>
<evidence type="ECO:0000256" key="2">
    <source>
        <dbReference type="ARBA" id="ARBA00010937"/>
    </source>
</evidence>
<dbReference type="InterPro" id="IPR001487">
    <property type="entry name" value="Bromodomain"/>
</dbReference>
<dbReference type="GO" id="GO:0006325">
    <property type="term" value="P:chromatin organization"/>
    <property type="evidence" value="ECO:0007669"/>
    <property type="project" value="UniProtKB-ARBA"/>
</dbReference>
<comment type="similarity">
    <text evidence="2">Belongs to the TAF2 family.</text>
</comment>
<dbReference type="PANTHER" id="PTHR15137">
    <property type="entry name" value="TRANSCRIPTION INITIATION FACTOR TFIID"/>
    <property type="match status" value="1"/>
</dbReference>
<evidence type="ECO:0000256" key="10">
    <source>
        <dbReference type="PROSITE-ProRule" id="PRU00035"/>
    </source>
</evidence>
<dbReference type="Gene3D" id="1.20.920.10">
    <property type="entry name" value="Bromodomain-like"/>
    <property type="match status" value="3"/>
</dbReference>
<evidence type="ECO:0000313" key="14">
    <source>
        <dbReference type="Proteomes" id="UP000799118"/>
    </source>
</evidence>
<feature type="domain" description="Bromo" evidence="12">
    <location>
        <begin position="1740"/>
        <end position="1814"/>
    </location>
</feature>
<evidence type="ECO:0000256" key="9">
    <source>
        <dbReference type="ARBA" id="ARBA00076306"/>
    </source>
</evidence>
<dbReference type="PROSITE" id="PS50014">
    <property type="entry name" value="BROMODOMAIN_2"/>
    <property type="match status" value="3"/>
</dbReference>
<dbReference type="GO" id="GO:0000976">
    <property type="term" value="F:transcription cis-regulatory region binding"/>
    <property type="evidence" value="ECO:0007669"/>
    <property type="project" value="TreeGrafter"/>
</dbReference>
<keyword evidence="4" id="KW-0805">Transcription regulation</keyword>
<dbReference type="GO" id="GO:0016251">
    <property type="term" value="F:RNA polymerase II general transcription initiation factor activity"/>
    <property type="evidence" value="ECO:0007669"/>
    <property type="project" value="TreeGrafter"/>
</dbReference>
<feature type="region of interest" description="Disordered" evidence="11">
    <location>
        <begin position="1365"/>
        <end position="1610"/>
    </location>
</feature>
<evidence type="ECO:0000256" key="4">
    <source>
        <dbReference type="ARBA" id="ARBA00023015"/>
    </source>
</evidence>
<feature type="compositionally biased region" description="Low complexity" evidence="11">
    <location>
        <begin position="1564"/>
        <end position="1574"/>
    </location>
</feature>
<dbReference type="EMBL" id="ML769388">
    <property type="protein sequence ID" value="KAE9409226.1"/>
    <property type="molecule type" value="Genomic_DNA"/>
</dbReference>
<dbReference type="InterPro" id="IPR036427">
    <property type="entry name" value="Bromodomain-like_sf"/>
</dbReference>
<feature type="compositionally biased region" description="Basic and acidic residues" evidence="11">
    <location>
        <begin position="1035"/>
        <end position="1044"/>
    </location>
</feature>
<keyword evidence="5 10" id="KW-0103">Bromodomain</keyword>
<protein>
    <recommendedName>
        <fullName evidence="3">Transcription initiation factor TFIID subunit 2</fullName>
    </recommendedName>
    <alternativeName>
        <fullName evidence="9">TBP-associated factor 2</fullName>
    </alternativeName>
</protein>
<evidence type="ECO:0000256" key="1">
    <source>
        <dbReference type="ARBA" id="ARBA00004123"/>
    </source>
</evidence>
<evidence type="ECO:0000256" key="7">
    <source>
        <dbReference type="ARBA" id="ARBA00023242"/>
    </source>
</evidence>
<dbReference type="InterPro" id="IPR057991">
    <property type="entry name" value="TPR_TAF2_C"/>
</dbReference>
<dbReference type="Pfam" id="PF00439">
    <property type="entry name" value="Bromodomain"/>
    <property type="match status" value="3"/>
</dbReference>
<feature type="region of interest" description="Disordered" evidence="11">
    <location>
        <begin position="1024"/>
        <end position="1044"/>
    </location>
</feature>
<feature type="compositionally biased region" description="Polar residues" evidence="11">
    <location>
        <begin position="1162"/>
        <end position="1182"/>
    </location>
</feature>
<evidence type="ECO:0000256" key="11">
    <source>
        <dbReference type="SAM" id="MobiDB-lite"/>
    </source>
</evidence>
<dbReference type="GO" id="GO:0008270">
    <property type="term" value="F:zinc ion binding"/>
    <property type="evidence" value="ECO:0007669"/>
    <property type="project" value="InterPro"/>
</dbReference>
<keyword evidence="7" id="KW-0539">Nucleus</keyword>
<dbReference type="Pfam" id="PF25316">
    <property type="entry name" value="TAF2_3rd"/>
    <property type="match status" value="1"/>
</dbReference>
<feature type="compositionally biased region" description="Pro residues" evidence="11">
    <location>
        <begin position="1370"/>
        <end position="1395"/>
    </location>
</feature>
<feature type="compositionally biased region" description="Basic and acidic residues" evidence="11">
    <location>
        <begin position="1463"/>
        <end position="1485"/>
    </location>
</feature>
<keyword evidence="6" id="KW-0804">Transcription</keyword>
<feature type="compositionally biased region" description="Basic residues" evidence="11">
    <location>
        <begin position="1206"/>
        <end position="1219"/>
    </location>
</feature>
<feature type="region of interest" description="Disordered" evidence="11">
    <location>
        <begin position="1836"/>
        <end position="1857"/>
    </location>
</feature>
<reference evidence="13" key="1">
    <citation type="journal article" date="2019" name="Environ. Microbiol.">
        <title>Fungal ecological strategies reflected in gene transcription - a case study of two litter decomposers.</title>
        <authorList>
            <person name="Barbi F."/>
            <person name="Kohler A."/>
            <person name="Barry K."/>
            <person name="Baskaran P."/>
            <person name="Daum C."/>
            <person name="Fauchery L."/>
            <person name="Ihrmark K."/>
            <person name="Kuo A."/>
            <person name="LaButti K."/>
            <person name="Lipzen A."/>
            <person name="Morin E."/>
            <person name="Grigoriev I.V."/>
            <person name="Henrissat B."/>
            <person name="Lindahl B."/>
            <person name="Martin F."/>
        </authorList>
    </citation>
    <scope>NUCLEOTIDE SEQUENCE</scope>
    <source>
        <strain evidence="13">JB14</strain>
    </source>
</reference>
<dbReference type="GO" id="GO:0006367">
    <property type="term" value="P:transcription initiation at RNA polymerase II promoter"/>
    <property type="evidence" value="ECO:0007669"/>
    <property type="project" value="TreeGrafter"/>
</dbReference>
<dbReference type="PRINTS" id="PR00503">
    <property type="entry name" value="BROMODOMAIN"/>
</dbReference>
<evidence type="ECO:0000256" key="8">
    <source>
        <dbReference type="ARBA" id="ARBA00025346"/>
    </source>
</evidence>
<proteinExistence type="inferred from homology"/>
<feature type="domain" description="Bromo" evidence="12">
    <location>
        <begin position="1244"/>
        <end position="1316"/>
    </location>
</feature>
<dbReference type="OrthoDB" id="308861at2759"/>
<comment type="subcellular location">
    <subcellularLocation>
        <location evidence="1">Nucleus</location>
    </subcellularLocation>
</comment>
<dbReference type="InterPro" id="IPR037813">
    <property type="entry name" value="TAF2"/>
</dbReference>
<name>A0A6A4IF47_9AGAR</name>
<dbReference type="GO" id="GO:0005669">
    <property type="term" value="C:transcription factor TFIID complex"/>
    <property type="evidence" value="ECO:0007669"/>
    <property type="project" value="InterPro"/>
</dbReference>
<dbReference type="FunFam" id="1.10.390.10:FF:000011">
    <property type="entry name" value="Transcription initiation factor TFIID subunit"/>
    <property type="match status" value="1"/>
</dbReference>
<dbReference type="InterPro" id="IPR027268">
    <property type="entry name" value="Peptidase_M4/M1_CTD_sf"/>
</dbReference>
<dbReference type="InterPro" id="IPR042097">
    <property type="entry name" value="Aminopeptidase_N-like_N_sf"/>
</dbReference>
<dbReference type="PROSITE" id="PS00633">
    <property type="entry name" value="BROMODOMAIN_1"/>
    <property type="match status" value="2"/>
</dbReference>